<evidence type="ECO:0000313" key="10">
    <source>
        <dbReference type="Proteomes" id="UP000292039"/>
    </source>
</evidence>
<dbReference type="Gene3D" id="1.10.10.10">
    <property type="entry name" value="Winged helix-like DNA-binding domain superfamily/Winged helix DNA-binding domain"/>
    <property type="match status" value="1"/>
</dbReference>
<dbReference type="PANTHER" id="PTHR43133">
    <property type="entry name" value="RNA POLYMERASE ECF-TYPE SIGMA FACTO"/>
    <property type="match status" value="1"/>
</dbReference>
<evidence type="ECO:0000313" key="7">
    <source>
        <dbReference type="EMBL" id="KKO72865.1"/>
    </source>
</evidence>
<dbReference type="AlphaFoldDB" id="A0A171KVE8"/>
<dbReference type="InterPro" id="IPR014284">
    <property type="entry name" value="RNA_pol_sigma-70_dom"/>
</dbReference>
<dbReference type="InterPro" id="IPR039425">
    <property type="entry name" value="RNA_pol_sigma-70-like"/>
</dbReference>
<organism evidence="7 9">
    <name type="scientific">Kerstersia gyiorum</name>
    <dbReference type="NCBI Taxonomy" id="206506"/>
    <lineage>
        <taxon>Bacteria</taxon>
        <taxon>Pseudomonadati</taxon>
        <taxon>Pseudomonadota</taxon>
        <taxon>Betaproteobacteria</taxon>
        <taxon>Burkholderiales</taxon>
        <taxon>Alcaligenaceae</taxon>
        <taxon>Kerstersia</taxon>
    </lineage>
</organism>
<dbReference type="STRING" id="206506.AAV32_00430"/>
<comment type="caution">
    <text evidence="7">The sequence shown here is derived from an EMBL/GenBank/DDBJ whole genome shotgun (WGS) entry which is preliminary data.</text>
</comment>
<dbReference type="InterPro" id="IPR007627">
    <property type="entry name" value="RNA_pol_sigma70_r2"/>
</dbReference>
<dbReference type="RefSeq" id="WP_068366342.1">
    <property type="nucleotide sequence ID" value="NZ_CBCSEB010000007.1"/>
</dbReference>
<dbReference type="Pfam" id="PF08281">
    <property type="entry name" value="Sigma70_r4_2"/>
    <property type="match status" value="1"/>
</dbReference>
<dbReference type="GO" id="GO:0006352">
    <property type="term" value="P:DNA-templated transcription initiation"/>
    <property type="evidence" value="ECO:0007669"/>
    <property type="project" value="InterPro"/>
</dbReference>
<dbReference type="EMBL" id="LBNE01000001">
    <property type="protein sequence ID" value="KKO72865.1"/>
    <property type="molecule type" value="Genomic_DNA"/>
</dbReference>
<dbReference type="Proteomes" id="UP000292039">
    <property type="component" value="Unassembled WGS sequence"/>
</dbReference>
<dbReference type="Proteomes" id="UP000078084">
    <property type="component" value="Unassembled WGS sequence"/>
</dbReference>
<reference evidence="8 10" key="2">
    <citation type="submission" date="2019-02" db="EMBL/GenBank/DDBJ databases">
        <title>Genomic Encyclopedia of Type Strains, Phase IV (KMG-IV): sequencing the most valuable type-strain genomes for metagenomic binning, comparative biology and taxonomic classification.</title>
        <authorList>
            <person name="Goeker M."/>
        </authorList>
    </citation>
    <scope>NUCLEOTIDE SEQUENCE [LARGE SCALE GENOMIC DNA]</scope>
    <source>
        <strain evidence="8 10">DSM 16618</strain>
    </source>
</reference>
<dbReference type="OrthoDB" id="192021at2"/>
<keyword evidence="2" id="KW-0805">Transcription regulation</keyword>
<name>A0A171KVE8_9BURK</name>
<feature type="domain" description="RNA polymerase sigma factor 70 region 4 type 2" evidence="6">
    <location>
        <begin position="110"/>
        <end position="157"/>
    </location>
</feature>
<dbReference type="PANTHER" id="PTHR43133:SF63">
    <property type="entry name" value="RNA POLYMERASE SIGMA FACTOR FECI-RELATED"/>
    <property type="match status" value="1"/>
</dbReference>
<dbReference type="InterPro" id="IPR036388">
    <property type="entry name" value="WH-like_DNA-bd_sf"/>
</dbReference>
<keyword evidence="3" id="KW-0731">Sigma factor</keyword>
<evidence type="ECO:0000256" key="4">
    <source>
        <dbReference type="ARBA" id="ARBA00023163"/>
    </source>
</evidence>
<dbReference type="Gene3D" id="1.10.1740.10">
    <property type="match status" value="1"/>
</dbReference>
<proteinExistence type="inferred from homology"/>
<dbReference type="GeneID" id="99727335"/>
<dbReference type="InterPro" id="IPR013249">
    <property type="entry name" value="RNA_pol_sigma70_r4_t2"/>
</dbReference>
<evidence type="ECO:0000256" key="2">
    <source>
        <dbReference type="ARBA" id="ARBA00023015"/>
    </source>
</evidence>
<feature type="domain" description="RNA polymerase sigma-70 region 2" evidence="5">
    <location>
        <begin position="12"/>
        <end position="75"/>
    </location>
</feature>
<gene>
    <name evidence="7" type="ORF">AAV32_00430</name>
    <name evidence="8" type="ORF">EV679_1164</name>
</gene>
<evidence type="ECO:0000313" key="8">
    <source>
        <dbReference type="EMBL" id="RZS73955.1"/>
    </source>
</evidence>
<sequence>MNNVVEELLACYNKLCRHLARELRDPHTADDIAQHSFEKVYAKMMREGAGAIESPQALLFHTAHNIVIDFIRQRKHQQDYLEASLVAAEAMPCHAASAETIVMYRQLMEKVVAKLESLPGRRRDVYVLFRVYGYSRAEIAQRLAITEAAVAKHVVRATLDCAAALSELRALAGPEC</sequence>
<accession>A0A171KVE8</accession>
<dbReference type="SUPFAM" id="SSF88659">
    <property type="entry name" value="Sigma3 and sigma4 domains of RNA polymerase sigma factors"/>
    <property type="match status" value="1"/>
</dbReference>
<dbReference type="GO" id="GO:0016987">
    <property type="term" value="F:sigma factor activity"/>
    <property type="evidence" value="ECO:0007669"/>
    <property type="project" value="UniProtKB-KW"/>
</dbReference>
<keyword evidence="9" id="KW-1185">Reference proteome</keyword>
<comment type="similarity">
    <text evidence="1">Belongs to the sigma-70 factor family. ECF subfamily.</text>
</comment>
<dbReference type="GO" id="GO:0003677">
    <property type="term" value="F:DNA binding"/>
    <property type="evidence" value="ECO:0007669"/>
    <property type="project" value="InterPro"/>
</dbReference>
<evidence type="ECO:0000256" key="1">
    <source>
        <dbReference type="ARBA" id="ARBA00010641"/>
    </source>
</evidence>
<reference evidence="7 9" key="1">
    <citation type="submission" date="2015-04" db="EMBL/GenBank/DDBJ databases">
        <title>Genome sequence of Kerstersia gyiorum CG1.</title>
        <authorList>
            <person name="Greninger A.L."/>
            <person name="Kozyreva V."/>
            <person name="Chaturvedi V."/>
        </authorList>
    </citation>
    <scope>NUCLEOTIDE SEQUENCE [LARGE SCALE GENOMIC DNA]</scope>
    <source>
        <strain evidence="7 9">CG1</strain>
    </source>
</reference>
<evidence type="ECO:0000313" key="9">
    <source>
        <dbReference type="Proteomes" id="UP000078084"/>
    </source>
</evidence>
<evidence type="ECO:0000256" key="3">
    <source>
        <dbReference type="ARBA" id="ARBA00023082"/>
    </source>
</evidence>
<dbReference type="NCBIfam" id="TIGR02937">
    <property type="entry name" value="sigma70-ECF"/>
    <property type="match status" value="1"/>
</dbReference>
<evidence type="ECO:0000259" key="6">
    <source>
        <dbReference type="Pfam" id="PF08281"/>
    </source>
</evidence>
<dbReference type="EMBL" id="SGWZ01000001">
    <property type="protein sequence ID" value="RZS73955.1"/>
    <property type="molecule type" value="Genomic_DNA"/>
</dbReference>
<dbReference type="InterPro" id="IPR013325">
    <property type="entry name" value="RNA_pol_sigma_r2"/>
</dbReference>
<dbReference type="SUPFAM" id="SSF88946">
    <property type="entry name" value="Sigma2 domain of RNA polymerase sigma factors"/>
    <property type="match status" value="1"/>
</dbReference>
<evidence type="ECO:0000259" key="5">
    <source>
        <dbReference type="Pfam" id="PF04542"/>
    </source>
</evidence>
<keyword evidence="4" id="KW-0804">Transcription</keyword>
<protein>
    <submittedName>
        <fullName evidence="8">RNA polymerase sigma-70 factor (ECF subfamily)</fullName>
    </submittedName>
</protein>
<dbReference type="Pfam" id="PF04542">
    <property type="entry name" value="Sigma70_r2"/>
    <property type="match status" value="1"/>
</dbReference>
<dbReference type="InterPro" id="IPR013324">
    <property type="entry name" value="RNA_pol_sigma_r3/r4-like"/>
</dbReference>